<sequence length="132" mass="14509">MGERLCVLCEWHLRVGRIRVVWCGLCVSVCWLSAAMRTSDTLTVPPPTLCEMVGWISLCLCLVCCIVSDTKVRIGGYLWLGHSSEELTADMRSCRQNHPGPNALAGFGHGYLGVSVEFMADDLEVLHVVDGQ</sequence>
<dbReference type="EMBL" id="HBGB01045987">
    <property type="protein sequence ID" value="CAD9071975.1"/>
    <property type="molecule type" value="Transcribed_RNA"/>
</dbReference>
<feature type="transmembrane region" description="Helical" evidence="1">
    <location>
        <begin position="20"/>
        <end position="37"/>
    </location>
</feature>
<feature type="transmembrane region" description="Helical" evidence="1">
    <location>
        <begin position="52"/>
        <end position="70"/>
    </location>
</feature>
<keyword evidence="1" id="KW-0812">Transmembrane</keyword>
<protein>
    <submittedName>
        <fullName evidence="2">Uncharacterized protein</fullName>
    </submittedName>
</protein>
<evidence type="ECO:0000313" key="2">
    <source>
        <dbReference type="EMBL" id="CAD9071975.1"/>
    </source>
</evidence>
<dbReference type="AlphaFoldDB" id="A0A7S1KG10"/>
<keyword evidence="1" id="KW-0472">Membrane</keyword>
<keyword evidence="1" id="KW-1133">Transmembrane helix</keyword>
<proteinExistence type="predicted"/>
<accession>A0A7S1KG10</accession>
<organism evidence="2">
    <name type="scientific">Vitrella brassicaformis</name>
    <dbReference type="NCBI Taxonomy" id="1169539"/>
    <lineage>
        <taxon>Eukaryota</taxon>
        <taxon>Sar</taxon>
        <taxon>Alveolata</taxon>
        <taxon>Colpodellida</taxon>
        <taxon>Vitrellaceae</taxon>
        <taxon>Vitrella</taxon>
    </lineage>
</organism>
<reference evidence="2" key="1">
    <citation type="submission" date="2021-01" db="EMBL/GenBank/DDBJ databases">
        <authorList>
            <person name="Corre E."/>
            <person name="Pelletier E."/>
            <person name="Niang G."/>
            <person name="Scheremetjew M."/>
            <person name="Finn R."/>
            <person name="Kale V."/>
            <person name="Holt S."/>
            <person name="Cochrane G."/>
            <person name="Meng A."/>
            <person name="Brown T."/>
            <person name="Cohen L."/>
        </authorList>
    </citation>
    <scope>NUCLEOTIDE SEQUENCE</scope>
    <source>
        <strain evidence="2">CCMP3346</strain>
    </source>
</reference>
<evidence type="ECO:0000256" key="1">
    <source>
        <dbReference type="SAM" id="Phobius"/>
    </source>
</evidence>
<gene>
    <name evidence="2" type="ORF">VBRA1451_LOCUS27058</name>
</gene>
<name>A0A7S1KG10_9ALVE</name>